<evidence type="ECO:0000313" key="2">
    <source>
        <dbReference type="EMBL" id="TPE61192.1"/>
    </source>
</evidence>
<dbReference type="EMBL" id="VFSU01000024">
    <property type="protein sequence ID" value="TPE61192.1"/>
    <property type="molecule type" value="Genomic_DNA"/>
</dbReference>
<dbReference type="Proteomes" id="UP000319897">
    <property type="component" value="Unassembled WGS sequence"/>
</dbReference>
<organism evidence="2 3">
    <name type="scientific">Sandaracinobacter neustonicus</name>
    <dbReference type="NCBI Taxonomy" id="1715348"/>
    <lineage>
        <taxon>Bacteria</taxon>
        <taxon>Pseudomonadati</taxon>
        <taxon>Pseudomonadota</taxon>
        <taxon>Alphaproteobacteria</taxon>
        <taxon>Sphingomonadales</taxon>
        <taxon>Sphingosinicellaceae</taxon>
        <taxon>Sandaracinobacter</taxon>
    </lineage>
</organism>
<keyword evidence="2" id="KW-0378">Hydrolase</keyword>
<sequence length="275" mass="28554">MKLLARVLGALLALALAFIGWGYWGATRPPLVVPFSYQLKGLPPGTRLKVLLISDTHRGRPDMSAARLDAIMDQANALKPDLILLAGDYIGGNPLGLGGKPHLKPAVQPLAKLRAPLGVFAVLGNHDNAHWGPIVFAAQPSPRLLVNQSVDVGPLVVAGVNSDAHGANVPAALSAATPGKPLLLLRHEGGALALDPPRRDLSVLALAGHTHGGQILLPLIGAPADRILGGPPLCRRGFCTVNGWPLYVTSGVGTSMVPLRIGVPPEMVLITLTPG</sequence>
<comment type="caution">
    <text evidence="2">The sequence shown here is derived from an EMBL/GenBank/DDBJ whole genome shotgun (WGS) entry which is preliminary data.</text>
</comment>
<dbReference type="Pfam" id="PF00149">
    <property type="entry name" value="Metallophos"/>
    <property type="match status" value="1"/>
</dbReference>
<keyword evidence="3" id="KW-1185">Reference proteome</keyword>
<dbReference type="Gene3D" id="3.60.21.10">
    <property type="match status" value="1"/>
</dbReference>
<dbReference type="PANTHER" id="PTHR31302:SF0">
    <property type="entry name" value="TRANSMEMBRANE PROTEIN WITH METALLOPHOSPHOESTERASE DOMAIN"/>
    <property type="match status" value="1"/>
</dbReference>
<gene>
    <name evidence="2" type="ORF">FJQ54_09895</name>
</gene>
<dbReference type="OrthoDB" id="9780884at2"/>
<evidence type="ECO:0000259" key="1">
    <source>
        <dbReference type="Pfam" id="PF00149"/>
    </source>
</evidence>
<dbReference type="SUPFAM" id="SSF56300">
    <property type="entry name" value="Metallo-dependent phosphatases"/>
    <property type="match status" value="1"/>
</dbReference>
<dbReference type="AlphaFoldDB" id="A0A501XKJ7"/>
<accession>A0A501XKJ7</accession>
<name>A0A501XKJ7_9SPHN</name>
<protein>
    <submittedName>
        <fullName evidence="2">Phosphohydrolase</fullName>
    </submittedName>
</protein>
<dbReference type="InterPro" id="IPR029052">
    <property type="entry name" value="Metallo-depent_PP-like"/>
</dbReference>
<dbReference type="InterPro" id="IPR051158">
    <property type="entry name" value="Metallophosphoesterase_sf"/>
</dbReference>
<dbReference type="PANTHER" id="PTHR31302">
    <property type="entry name" value="TRANSMEMBRANE PROTEIN WITH METALLOPHOSPHOESTERASE DOMAIN-RELATED"/>
    <property type="match status" value="1"/>
</dbReference>
<dbReference type="InterPro" id="IPR004843">
    <property type="entry name" value="Calcineurin-like_PHP"/>
</dbReference>
<reference evidence="2 3" key="1">
    <citation type="submission" date="2019-06" db="EMBL/GenBank/DDBJ databases">
        <authorList>
            <person name="Lee I."/>
            <person name="Jang G.I."/>
            <person name="Hwang C.Y."/>
        </authorList>
    </citation>
    <scope>NUCLEOTIDE SEQUENCE [LARGE SCALE GENOMIC DNA]</scope>
    <source>
        <strain evidence="2 3">PAMC 28131</strain>
    </source>
</reference>
<dbReference type="RefSeq" id="WP_140928250.1">
    <property type="nucleotide sequence ID" value="NZ_VFSU01000024.1"/>
</dbReference>
<evidence type="ECO:0000313" key="3">
    <source>
        <dbReference type="Proteomes" id="UP000319897"/>
    </source>
</evidence>
<dbReference type="GO" id="GO:0016787">
    <property type="term" value="F:hydrolase activity"/>
    <property type="evidence" value="ECO:0007669"/>
    <property type="project" value="UniProtKB-KW"/>
</dbReference>
<proteinExistence type="predicted"/>
<feature type="domain" description="Calcineurin-like phosphoesterase" evidence="1">
    <location>
        <begin position="48"/>
        <end position="131"/>
    </location>
</feature>